<dbReference type="RefSeq" id="XP_022577752.1">
    <property type="nucleotide sequence ID" value="XM_022720843.1"/>
</dbReference>
<evidence type="ECO:0000256" key="3">
    <source>
        <dbReference type="ARBA" id="ARBA00023002"/>
    </source>
</evidence>
<keyword evidence="4 5" id="KW-0408">Iron</keyword>
<dbReference type="InterPro" id="IPR050121">
    <property type="entry name" value="Cytochrome_P450_monoxygenase"/>
</dbReference>
<evidence type="ECO:0000313" key="8">
    <source>
        <dbReference type="Proteomes" id="UP000184188"/>
    </source>
</evidence>
<keyword evidence="6" id="KW-0503">Monooxygenase</keyword>
<accession>A0A1L9S7V7</accession>
<organism evidence="7 8">
    <name type="scientific">Penicilliopsis zonata CBS 506.65</name>
    <dbReference type="NCBI Taxonomy" id="1073090"/>
    <lineage>
        <taxon>Eukaryota</taxon>
        <taxon>Fungi</taxon>
        <taxon>Dikarya</taxon>
        <taxon>Ascomycota</taxon>
        <taxon>Pezizomycotina</taxon>
        <taxon>Eurotiomycetes</taxon>
        <taxon>Eurotiomycetidae</taxon>
        <taxon>Eurotiales</taxon>
        <taxon>Aspergillaceae</taxon>
        <taxon>Penicilliopsis</taxon>
    </lineage>
</organism>
<dbReference type="PANTHER" id="PTHR24305">
    <property type="entry name" value="CYTOCHROME P450"/>
    <property type="match status" value="1"/>
</dbReference>
<dbReference type="SUPFAM" id="SSF48264">
    <property type="entry name" value="Cytochrome P450"/>
    <property type="match status" value="1"/>
</dbReference>
<keyword evidence="8" id="KW-1185">Reference proteome</keyword>
<feature type="binding site" description="axial binding residue" evidence="5">
    <location>
        <position position="449"/>
    </location>
    <ligand>
        <name>heme</name>
        <dbReference type="ChEBI" id="CHEBI:30413"/>
    </ligand>
    <ligandPart>
        <name>Fe</name>
        <dbReference type="ChEBI" id="CHEBI:18248"/>
    </ligandPart>
</feature>
<protein>
    <recommendedName>
        <fullName evidence="9">Cytochrome P450</fullName>
    </recommendedName>
</protein>
<dbReference type="PROSITE" id="PS00086">
    <property type="entry name" value="CYTOCHROME_P450"/>
    <property type="match status" value="1"/>
</dbReference>
<dbReference type="Proteomes" id="UP000184188">
    <property type="component" value="Unassembled WGS sequence"/>
</dbReference>
<dbReference type="GO" id="GO:0020037">
    <property type="term" value="F:heme binding"/>
    <property type="evidence" value="ECO:0007669"/>
    <property type="project" value="InterPro"/>
</dbReference>
<dbReference type="PRINTS" id="PR00463">
    <property type="entry name" value="EP450I"/>
</dbReference>
<dbReference type="Gene3D" id="1.10.630.10">
    <property type="entry name" value="Cytochrome P450"/>
    <property type="match status" value="1"/>
</dbReference>
<dbReference type="STRING" id="1073090.A0A1L9S7V7"/>
<dbReference type="GO" id="GO:0005506">
    <property type="term" value="F:iron ion binding"/>
    <property type="evidence" value="ECO:0007669"/>
    <property type="project" value="InterPro"/>
</dbReference>
<evidence type="ECO:0000256" key="4">
    <source>
        <dbReference type="ARBA" id="ARBA00023004"/>
    </source>
</evidence>
<dbReference type="InterPro" id="IPR017972">
    <property type="entry name" value="Cyt_P450_CS"/>
</dbReference>
<dbReference type="InterPro" id="IPR002401">
    <property type="entry name" value="Cyt_P450_E_grp-I"/>
</dbReference>
<comment type="similarity">
    <text evidence="6">Belongs to the cytochrome P450 family.</text>
</comment>
<evidence type="ECO:0000256" key="2">
    <source>
        <dbReference type="ARBA" id="ARBA00022723"/>
    </source>
</evidence>
<dbReference type="AlphaFoldDB" id="A0A1L9S7V7"/>
<evidence type="ECO:0008006" key="9">
    <source>
        <dbReference type="Google" id="ProtNLM"/>
    </source>
</evidence>
<dbReference type="VEuPathDB" id="FungiDB:ASPZODRAFT_103682"/>
<dbReference type="InterPro" id="IPR001128">
    <property type="entry name" value="Cyt_P450"/>
</dbReference>
<dbReference type="PRINTS" id="PR00385">
    <property type="entry name" value="P450"/>
</dbReference>
<dbReference type="GO" id="GO:0016705">
    <property type="term" value="F:oxidoreductase activity, acting on paired donors, with incorporation or reduction of molecular oxygen"/>
    <property type="evidence" value="ECO:0007669"/>
    <property type="project" value="InterPro"/>
</dbReference>
<keyword evidence="3 6" id="KW-0560">Oxidoreductase</keyword>
<evidence type="ECO:0000256" key="1">
    <source>
        <dbReference type="ARBA" id="ARBA00001971"/>
    </source>
</evidence>
<dbReference type="GO" id="GO:0004497">
    <property type="term" value="F:monooxygenase activity"/>
    <property type="evidence" value="ECO:0007669"/>
    <property type="project" value="UniProtKB-KW"/>
</dbReference>
<reference evidence="8" key="1">
    <citation type="journal article" date="2017" name="Genome Biol.">
        <title>Comparative genomics reveals high biological diversity and specific adaptations in the industrially and medically important fungal genus Aspergillus.</title>
        <authorList>
            <person name="de Vries R.P."/>
            <person name="Riley R."/>
            <person name="Wiebenga A."/>
            <person name="Aguilar-Osorio G."/>
            <person name="Amillis S."/>
            <person name="Uchima C.A."/>
            <person name="Anderluh G."/>
            <person name="Asadollahi M."/>
            <person name="Askin M."/>
            <person name="Barry K."/>
            <person name="Battaglia E."/>
            <person name="Bayram O."/>
            <person name="Benocci T."/>
            <person name="Braus-Stromeyer S.A."/>
            <person name="Caldana C."/>
            <person name="Canovas D."/>
            <person name="Cerqueira G.C."/>
            <person name="Chen F."/>
            <person name="Chen W."/>
            <person name="Choi C."/>
            <person name="Clum A."/>
            <person name="Dos Santos R.A."/>
            <person name="Damasio A.R."/>
            <person name="Diallinas G."/>
            <person name="Emri T."/>
            <person name="Fekete E."/>
            <person name="Flipphi M."/>
            <person name="Freyberg S."/>
            <person name="Gallo A."/>
            <person name="Gournas C."/>
            <person name="Habgood R."/>
            <person name="Hainaut M."/>
            <person name="Harispe M.L."/>
            <person name="Henrissat B."/>
            <person name="Hilden K.S."/>
            <person name="Hope R."/>
            <person name="Hossain A."/>
            <person name="Karabika E."/>
            <person name="Karaffa L."/>
            <person name="Karanyi Z."/>
            <person name="Krasevec N."/>
            <person name="Kuo A."/>
            <person name="Kusch H."/>
            <person name="LaButti K."/>
            <person name="Lagendijk E.L."/>
            <person name="Lapidus A."/>
            <person name="Levasseur A."/>
            <person name="Lindquist E."/>
            <person name="Lipzen A."/>
            <person name="Logrieco A.F."/>
            <person name="MacCabe A."/>
            <person name="Maekelae M.R."/>
            <person name="Malavazi I."/>
            <person name="Melin P."/>
            <person name="Meyer V."/>
            <person name="Mielnichuk N."/>
            <person name="Miskei M."/>
            <person name="Molnar A.P."/>
            <person name="Mule G."/>
            <person name="Ngan C.Y."/>
            <person name="Orejas M."/>
            <person name="Orosz E."/>
            <person name="Ouedraogo J.P."/>
            <person name="Overkamp K.M."/>
            <person name="Park H.-S."/>
            <person name="Perrone G."/>
            <person name="Piumi F."/>
            <person name="Punt P.J."/>
            <person name="Ram A.F."/>
            <person name="Ramon A."/>
            <person name="Rauscher S."/>
            <person name="Record E."/>
            <person name="Riano-Pachon D.M."/>
            <person name="Robert V."/>
            <person name="Roehrig J."/>
            <person name="Ruller R."/>
            <person name="Salamov A."/>
            <person name="Salih N.S."/>
            <person name="Samson R.A."/>
            <person name="Sandor E."/>
            <person name="Sanguinetti M."/>
            <person name="Schuetze T."/>
            <person name="Sepcic K."/>
            <person name="Shelest E."/>
            <person name="Sherlock G."/>
            <person name="Sophianopoulou V."/>
            <person name="Squina F.M."/>
            <person name="Sun H."/>
            <person name="Susca A."/>
            <person name="Todd R.B."/>
            <person name="Tsang A."/>
            <person name="Unkles S.E."/>
            <person name="van de Wiele N."/>
            <person name="van Rossen-Uffink D."/>
            <person name="Oliveira J.V."/>
            <person name="Vesth T.C."/>
            <person name="Visser J."/>
            <person name="Yu J.-H."/>
            <person name="Zhou M."/>
            <person name="Andersen M.R."/>
            <person name="Archer D.B."/>
            <person name="Baker S.E."/>
            <person name="Benoit I."/>
            <person name="Brakhage A.A."/>
            <person name="Braus G.H."/>
            <person name="Fischer R."/>
            <person name="Frisvad J.C."/>
            <person name="Goldman G.H."/>
            <person name="Houbraken J."/>
            <person name="Oakley B."/>
            <person name="Pocsi I."/>
            <person name="Scazzocchio C."/>
            <person name="Seiboth B."/>
            <person name="vanKuyk P.A."/>
            <person name="Wortman J."/>
            <person name="Dyer P.S."/>
            <person name="Grigoriev I.V."/>
        </authorList>
    </citation>
    <scope>NUCLEOTIDE SEQUENCE [LARGE SCALE GENOMIC DNA]</scope>
    <source>
        <strain evidence="8">CBS 506.65</strain>
    </source>
</reference>
<dbReference type="InterPro" id="IPR036396">
    <property type="entry name" value="Cyt_P450_sf"/>
</dbReference>
<dbReference type="EMBL" id="KV878353">
    <property type="protein sequence ID" value="OJJ43242.1"/>
    <property type="molecule type" value="Genomic_DNA"/>
</dbReference>
<evidence type="ECO:0000313" key="7">
    <source>
        <dbReference type="EMBL" id="OJJ43242.1"/>
    </source>
</evidence>
<dbReference type="GeneID" id="34607308"/>
<proteinExistence type="inferred from homology"/>
<gene>
    <name evidence="7" type="ORF">ASPZODRAFT_103682</name>
</gene>
<keyword evidence="2 5" id="KW-0479">Metal-binding</keyword>
<dbReference type="PANTHER" id="PTHR24305:SF152">
    <property type="entry name" value="P450, PUTATIVE (EUROFUNG)-RELATED"/>
    <property type="match status" value="1"/>
</dbReference>
<keyword evidence="5 6" id="KW-0349">Heme</keyword>
<dbReference type="Pfam" id="PF00067">
    <property type="entry name" value="p450"/>
    <property type="match status" value="1"/>
</dbReference>
<name>A0A1L9S7V7_9EURO</name>
<comment type="cofactor">
    <cofactor evidence="1 5">
        <name>heme</name>
        <dbReference type="ChEBI" id="CHEBI:30413"/>
    </cofactor>
</comment>
<dbReference type="OrthoDB" id="3945418at2759"/>
<evidence type="ECO:0000256" key="6">
    <source>
        <dbReference type="RuleBase" id="RU000461"/>
    </source>
</evidence>
<sequence>MLTAEACWLFAWTSALAATVWFVIIVVHRIFFHPLAAIPGPLLGRATYLYSFWFNVWGARFYLQVEKLHQQYGPVVRITPSEIHLSNPSNIEKIYYIGSRYGKCSRFYSAFGSGQATFTIASPDLHRVKRAALNPFFSRKRVLELEEIVQEKVYKLESRMREALAATGRIDLHYGFRAISIDVITDYAFNSCYDFLDRKDFGVEFFSMLRDLSPWYWYFQQFPSLQPLAMATPLWLAKWTSKTLTLMLTYEGACRRQILKVKADIDAGVSKQIARPSIFYQLLQPDASEGYVVPTVEELKCEAYTIIAAAADTTGNALTIAAYNVVTNAEIYRKLTQELRDAFPDIDAEMEFLALEKLPYLTAVIKEALRLSFGVAGRLPRTVPEGGAEFNGHFVPEGTVVSMSSWMIHHNEDIFPNAEVFDPTRWTDKDKSKALEKYLFSFGKGSRQCVGMSLAYCELYVTLGRVFRQFDNLKTRIKTRQELLYDDYFSMFHPEEYNKFYFERSAGSASTLP</sequence>
<dbReference type="CDD" id="cd11062">
    <property type="entry name" value="CYP58-like"/>
    <property type="match status" value="1"/>
</dbReference>
<evidence type="ECO:0000256" key="5">
    <source>
        <dbReference type="PIRSR" id="PIRSR602401-1"/>
    </source>
</evidence>